<reference evidence="2 3" key="1">
    <citation type="submission" date="2019-06" db="EMBL/GenBank/DDBJ databases">
        <title>A chromosomal-level reference genome of Carpinus fangiana (Coryloideae, Betulaceae).</title>
        <authorList>
            <person name="Yang X."/>
            <person name="Wang Z."/>
            <person name="Zhang L."/>
            <person name="Hao G."/>
            <person name="Liu J."/>
            <person name="Yang Y."/>
        </authorList>
    </citation>
    <scope>NUCLEOTIDE SEQUENCE [LARGE SCALE GENOMIC DNA]</scope>
    <source>
        <strain evidence="2">Cfa_2016G</strain>
        <tissue evidence="2">Leaf</tissue>
    </source>
</reference>
<proteinExistence type="predicted"/>
<evidence type="ECO:0000313" key="2">
    <source>
        <dbReference type="EMBL" id="KAE8037916.1"/>
    </source>
</evidence>
<evidence type="ECO:0000313" key="3">
    <source>
        <dbReference type="Proteomes" id="UP000327013"/>
    </source>
</evidence>
<evidence type="ECO:0000256" key="1">
    <source>
        <dbReference type="ARBA" id="ARBA00004328"/>
    </source>
</evidence>
<gene>
    <name evidence="2" type="ORF">FH972_010466</name>
</gene>
<protein>
    <submittedName>
        <fullName evidence="2">Uncharacterized protein</fullName>
    </submittedName>
</protein>
<dbReference type="OrthoDB" id="1710629at2759"/>
<organism evidence="2 3">
    <name type="scientific">Carpinus fangiana</name>
    <dbReference type="NCBI Taxonomy" id="176857"/>
    <lineage>
        <taxon>Eukaryota</taxon>
        <taxon>Viridiplantae</taxon>
        <taxon>Streptophyta</taxon>
        <taxon>Embryophyta</taxon>
        <taxon>Tracheophyta</taxon>
        <taxon>Spermatophyta</taxon>
        <taxon>Magnoliopsida</taxon>
        <taxon>eudicotyledons</taxon>
        <taxon>Gunneridae</taxon>
        <taxon>Pentapetalae</taxon>
        <taxon>rosids</taxon>
        <taxon>fabids</taxon>
        <taxon>Fagales</taxon>
        <taxon>Betulaceae</taxon>
        <taxon>Carpinus</taxon>
    </lineage>
</organism>
<dbReference type="InterPro" id="IPR004902">
    <property type="entry name" value="Rhabdo_ncap_2"/>
</dbReference>
<dbReference type="Pfam" id="PF03216">
    <property type="entry name" value="Rhabdo_ncap_2"/>
    <property type="match status" value="1"/>
</dbReference>
<dbReference type="Proteomes" id="UP000327013">
    <property type="component" value="Chromosome 4"/>
</dbReference>
<dbReference type="EMBL" id="CM017324">
    <property type="protein sequence ID" value="KAE8037916.1"/>
    <property type="molecule type" value="Genomic_DNA"/>
</dbReference>
<keyword evidence="3" id="KW-1185">Reference proteome</keyword>
<dbReference type="AlphaFoldDB" id="A0A660KVD7"/>
<sequence>MGDIMNVRARLLAALSSTISGREDSSTESNVIKPTQIIDQRNDKEEKIKKFLSEPLPEVNRRFKSLGSKEFSGRGANKTDWTDAEPGVSKQTLAQIHLVAFSLKDKDGNHIFDEIPEFLYDPVGSMDADKLSDSNLVPKSSRTYEEEGDEDMEDYDENLANCYCYLACSYFRLYSKSAENFVKIQEHLKKRFTNFFS</sequence>
<accession>A0A660KVD7</accession>
<comment type="subcellular location">
    <subcellularLocation>
        <location evidence="1">Virion</location>
    </subcellularLocation>
</comment>
<name>A0A660KVD7_9ROSI</name>